<dbReference type="Proteomes" id="UP000694851">
    <property type="component" value="Unplaced"/>
</dbReference>
<evidence type="ECO:0000313" key="2">
    <source>
        <dbReference type="Proteomes" id="UP000694851"/>
    </source>
</evidence>
<evidence type="ECO:0000313" key="3">
    <source>
        <dbReference type="RefSeq" id="XP_019487883.1"/>
    </source>
</evidence>
<name>A0A8B7QJN0_HIPAR</name>
<feature type="region of interest" description="Disordered" evidence="1">
    <location>
        <begin position="1"/>
        <end position="167"/>
    </location>
</feature>
<proteinExistence type="predicted"/>
<reference evidence="3" key="1">
    <citation type="submission" date="2025-08" db="UniProtKB">
        <authorList>
            <consortium name="RefSeq"/>
        </authorList>
    </citation>
    <scope>IDENTIFICATION</scope>
    <source>
        <tissue evidence="3">Muscle</tissue>
    </source>
</reference>
<dbReference type="OrthoDB" id="10674007at2759"/>
<gene>
    <name evidence="3" type="primary">LOC109376422</name>
</gene>
<sequence length="201" mass="20950">TSFRVTLEPPGLPRSRTGRGGPGAPQGPFPPSLNRSERVPLPCPRALTAEPSPKPGLTLSRPEGLHRTVQEEAPPRARGAGARLGQVRARTRPGSTAGARSGSRSGALPAPPAPARAGHVVPPLPARLGPGGPSASAGARPRPRQRSKWGEGRRTRGARVGKAEGNLRTGKKTVLTCESKCKTNLSAPRPAFLGSISFIYR</sequence>
<evidence type="ECO:0000256" key="1">
    <source>
        <dbReference type="SAM" id="MobiDB-lite"/>
    </source>
</evidence>
<organism evidence="2 3">
    <name type="scientific">Hipposideros armiger</name>
    <name type="common">Great Himalayan leaf-nosed bat</name>
    <dbReference type="NCBI Taxonomy" id="186990"/>
    <lineage>
        <taxon>Eukaryota</taxon>
        <taxon>Metazoa</taxon>
        <taxon>Chordata</taxon>
        <taxon>Craniata</taxon>
        <taxon>Vertebrata</taxon>
        <taxon>Euteleostomi</taxon>
        <taxon>Mammalia</taxon>
        <taxon>Eutheria</taxon>
        <taxon>Laurasiatheria</taxon>
        <taxon>Chiroptera</taxon>
        <taxon>Yinpterochiroptera</taxon>
        <taxon>Rhinolophoidea</taxon>
        <taxon>Hipposideridae</taxon>
        <taxon>Hipposideros</taxon>
    </lineage>
</organism>
<dbReference type="RefSeq" id="XP_019487883.1">
    <property type="nucleotide sequence ID" value="XM_019632338.1"/>
</dbReference>
<accession>A0A8B7QJN0</accession>
<dbReference type="KEGG" id="hai:109376422"/>
<feature type="non-terminal residue" evidence="3">
    <location>
        <position position="1"/>
    </location>
</feature>
<feature type="compositionally biased region" description="Low complexity" evidence="1">
    <location>
        <begin position="76"/>
        <end position="108"/>
    </location>
</feature>
<dbReference type="GeneID" id="109376422"/>
<protein>
    <submittedName>
        <fullName evidence="3">Uncharacterized protein LOC109376422</fullName>
    </submittedName>
</protein>
<dbReference type="AlphaFoldDB" id="A0A8B7QJN0"/>
<keyword evidence="2" id="KW-1185">Reference proteome</keyword>
<feature type="compositionally biased region" description="Basic and acidic residues" evidence="1">
    <location>
        <begin position="63"/>
        <end position="75"/>
    </location>
</feature>